<reference evidence="2 3" key="1">
    <citation type="journal article" date="2012" name="Science">
        <title>The Paleozoic origin of enzymatic lignin decomposition reconstructed from 31 fungal genomes.</title>
        <authorList>
            <person name="Floudas D."/>
            <person name="Binder M."/>
            <person name="Riley R."/>
            <person name="Barry K."/>
            <person name="Blanchette R.A."/>
            <person name="Henrissat B."/>
            <person name="Martinez A.T."/>
            <person name="Otillar R."/>
            <person name="Spatafora J.W."/>
            <person name="Yadav J.S."/>
            <person name="Aerts A."/>
            <person name="Benoit I."/>
            <person name="Boyd A."/>
            <person name="Carlson A."/>
            <person name="Copeland A."/>
            <person name="Coutinho P.M."/>
            <person name="de Vries R.P."/>
            <person name="Ferreira P."/>
            <person name="Findley K."/>
            <person name="Foster B."/>
            <person name="Gaskell J."/>
            <person name="Glotzer D."/>
            <person name="Gorecki P."/>
            <person name="Heitman J."/>
            <person name="Hesse C."/>
            <person name="Hori C."/>
            <person name="Igarashi K."/>
            <person name="Jurgens J.A."/>
            <person name="Kallen N."/>
            <person name="Kersten P."/>
            <person name="Kohler A."/>
            <person name="Kuees U."/>
            <person name="Kumar T.K.A."/>
            <person name="Kuo A."/>
            <person name="LaButti K."/>
            <person name="Larrondo L.F."/>
            <person name="Lindquist E."/>
            <person name="Ling A."/>
            <person name="Lombard V."/>
            <person name="Lucas S."/>
            <person name="Lundell T."/>
            <person name="Martin R."/>
            <person name="McLaughlin D.J."/>
            <person name="Morgenstern I."/>
            <person name="Morin E."/>
            <person name="Murat C."/>
            <person name="Nagy L.G."/>
            <person name="Nolan M."/>
            <person name="Ohm R.A."/>
            <person name="Patyshakuliyeva A."/>
            <person name="Rokas A."/>
            <person name="Ruiz-Duenas F.J."/>
            <person name="Sabat G."/>
            <person name="Salamov A."/>
            <person name="Samejima M."/>
            <person name="Schmutz J."/>
            <person name="Slot J.C."/>
            <person name="St John F."/>
            <person name="Stenlid J."/>
            <person name="Sun H."/>
            <person name="Sun S."/>
            <person name="Syed K."/>
            <person name="Tsang A."/>
            <person name="Wiebenga A."/>
            <person name="Young D."/>
            <person name="Pisabarro A."/>
            <person name="Eastwood D.C."/>
            <person name="Martin F."/>
            <person name="Cullen D."/>
            <person name="Grigoriev I.V."/>
            <person name="Hibbett D.S."/>
        </authorList>
    </citation>
    <scope>NUCLEOTIDE SEQUENCE [LARGE SCALE GENOMIC DNA]</scope>
    <source>
        <strain evidence="2 3">MD-104</strain>
    </source>
</reference>
<accession>A0A2H3JIY6</accession>
<dbReference type="OMA" id="WEWREIR"/>
<dbReference type="InterPro" id="IPR046528">
    <property type="entry name" value="DUF6593"/>
</dbReference>
<evidence type="ECO:0000313" key="2">
    <source>
        <dbReference type="EMBL" id="PCH42146.1"/>
    </source>
</evidence>
<dbReference type="OrthoDB" id="3256331at2759"/>
<dbReference type="Pfam" id="PF20236">
    <property type="entry name" value="DUF6593"/>
    <property type="match status" value="1"/>
</dbReference>
<dbReference type="Proteomes" id="UP000218811">
    <property type="component" value="Unassembled WGS sequence"/>
</dbReference>
<organism evidence="2 3">
    <name type="scientific">Wolfiporia cocos (strain MD-104)</name>
    <name type="common">Brown rot fungus</name>
    <dbReference type="NCBI Taxonomy" id="742152"/>
    <lineage>
        <taxon>Eukaryota</taxon>
        <taxon>Fungi</taxon>
        <taxon>Dikarya</taxon>
        <taxon>Basidiomycota</taxon>
        <taxon>Agaricomycotina</taxon>
        <taxon>Agaricomycetes</taxon>
        <taxon>Polyporales</taxon>
        <taxon>Phaeolaceae</taxon>
        <taxon>Wolfiporia</taxon>
    </lineage>
</organism>
<evidence type="ECO:0000313" key="3">
    <source>
        <dbReference type="Proteomes" id="UP000218811"/>
    </source>
</evidence>
<dbReference type="AlphaFoldDB" id="A0A2H3JIY6"/>
<name>A0A2H3JIY6_WOLCO</name>
<proteinExistence type="predicted"/>
<feature type="domain" description="DUF6593" evidence="1">
    <location>
        <begin position="15"/>
        <end position="173"/>
    </location>
</feature>
<keyword evidence="3" id="KW-1185">Reference proteome</keyword>
<dbReference type="EMBL" id="KB468124">
    <property type="protein sequence ID" value="PCH42146.1"/>
    <property type="molecule type" value="Genomic_DNA"/>
</dbReference>
<sequence>MTLLEQSTVLVFDPDDMHNTSISLNGRVLCNVNTEHSGWKTIIHVRTAEGAEIASLQFRDMGLPSTKVRLNDEKPMSLGSWLHKRVLPFKNDVSFKDESGRQYKWKGNEPGRALEVNVDSSSIQPIAQFRKSYLDRKTDPHTIVQATLVMTYRAEEIRDLVVASFLLLERGRRVNERSVTNRADGLAAGRIGAGSTSR</sequence>
<protein>
    <recommendedName>
        <fullName evidence="1">DUF6593 domain-containing protein</fullName>
    </recommendedName>
</protein>
<gene>
    <name evidence="2" type="ORF">WOLCODRAFT_72503</name>
</gene>
<evidence type="ECO:0000259" key="1">
    <source>
        <dbReference type="Pfam" id="PF20236"/>
    </source>
</evidence>